<keyword evidence="3" id="KW-1185">Reference proteome</keyword>
<dbReference type="EMBL" id="RDQH01000342">
    <property type="protein sequence ID" value="RXH72088.1"/>
    <property type="molecule type" value="Genomic_DNA"/>
</dbReference>
<evidence type="ECO:0000313" key="3">
    <source>
        <dbReference type="Proteomes" id="UP000290289"/>
    </source>
</evidence>
<gene>
    <name evidence="2" type="ORF">DVH24_025589</name>
</gene>
<feature type="compositionally biased region" description="Gly residues" evidence="1">
    <location>
        <begin position="29"/>
        <end position="41"/>
    </location>
</feature>
<comment type="caution">
    <text evidence="2">The sequence shown here is derived from an EMBL/GenBank/DDBJ whole genome shotgun (WGS) entry which is preliminary data.</text>
</comment>
<accession>A0A498HKP7</accession>
<organism evidence="2 3">
    <name type="scientific">Malus domestica</name>
    <name type="common">Apple</name>
    <name type="synonym">Pyrus malus</name>
    <dbReference type="NCBI Taxonomy" id="3750"/>
    <lineage>
        <taxon>Eukaryota</taxon>
        <taxon>Viridiplantae</taxon>
        <taxon>Streptophyta</taxon>
        <taxon>Embryophyta</taxon>
        <taxon>Tracheophyta</taxon>
        <taxon>Spermatophyta</taxon>
        <taxon>Magnoliopsida</taxon>
        <taxon>eudicotyledons</taxon>
        <taxon>Gunneridae</taxon>
        <taxon>Pentapetalae</taxon>
        <taxon>rosids</taxon>
        <taxon>fabids</taxon>
        <taxon>Rosales</taxon>
        <taxon>Rosaceae</taxon>
        <taxon>Amygdaloideae</taxon>
        <taxon>Maleae</taxon>
        <taxon>Malus</taxon>
    </lineage>
</organism>
<evidence type="ECO:0000313" key="2">
    <source>
        <dbReference type="EMBL" id="RXH72088.1"/>
    </source>
</evidence>
<proteinExistence type="predicted"/>
<dbReference type="AlphaFoldDB" id="A0A498HKP7"/>
<reference evidence="2 3" key="1">
    <citation type="submission" date="2018-10" db="EMBL/GenBank/DDBJ databases">
        <title>A high-quality apple genome assembly.</title>
        <authorList>
            <person name="Hu J."/>
        </authorList>
    </citation>
    <scope>NUCLEOTIDE SEQUENCE [LARGE SCALE GENOMIC DNA]</scope>
    <source>
        <strain evidence="3">cv. HFTH1</strain>
        <tissue evidence="2">Young leaf</tissue>
    </source>
</reference>
<feature type="region of interest" description="Disordered" evidence="1">
    <location>
        <begin position="17"/>
        <end position="41"/>
    </location>
</feature>
<dbReference type="Proteomes" id="UP000290289">
    <property type="component" value="Chromosome 16"/>
</dbReference>
<name>A0A498HKP7_MALDO</name>
<evidence type="ECO:0000256" key="1">
    <source>
        <dbReference type="SAM" id="MobiDB-lite"/>
    </source>
</evidence>
<protein>
    <submittedName>
        <fullName evidence="2">Uncharacterized protein</fullName>
    </submittedName>
</protein>
<sequence>MSLIYVASPGFALSKIEDRPTRARSRGFRSGGTSGGSGQVGLGRDEVLERFKDGVLRLPLQVSKNLACCCNSRIRGFNMCMILPSMSSSKLEWSSLMAVLSSSRFGTP</sequence>